<organism evidence="12">
    <name type="scientific">Chlorella variabilis</name>
    <name type="common">Green alga</name>
    <dbReference type="NCBI Taxonomy" id="554065"/>
    <lineage>
        <taxon>Eukaryota</taxon>
        <taxon>Viridiplantae</taxon>
        <taxon>Chlorophyta</taxon>
        <taxon>core chlorophytes</taxon>
        <taxon>Trebouxiophyceae</taxon>
        <taxon>Chlorellales</taxon>
        <taxon>Chlorellaceae</taxon>
        <taxon>Chlorella clade</taxon>
        <taxon>Chlorella</taxon>
    </lineage>
</organism>
<dbReference type="GO" id="GO:0004674">
    <property type="term" value="F:protein serine/threonine kinase activity"/>
    <property type="evidence" value="ECO:0007669"/>
    <property type="project" value="UniProtKB-KW"/>
</dbReference>
<protein>
    <recommendedName>
        <fullName evidence="2">non-specific serine/threonine protein kinase</fullName>
        <ecNumber evidence="2">2.7.11.1</ecNumber>
    </recommendedName>
</protein>
<dbReference type="PROSITE" id="PS50011">
    <property type="entry name" value="PROTEIN_KINASE_DOM"/>
    <property type="match status" value="1"/>
</dbReference>
<evidence type="ECO:0000256" key="7">
    <source>
        <dbReference type="PROSITE-ProRule" id="PRU10141"/>
    </source>
</evidence>
<dbReference type="eggNOG" id="KOG1164">
    <property type="taxonomic scope" value="Eukaryota"/>
</dbReference>
<evidence type="ECO:0000313" key="11">
    <source>
        <dbReference type="EMBL" id="EFN58843.1"/>
    </source>
</evidence>
<dbReference type="InterPro" id="IPR011009">
    <property type="entry name" value="Kinase-like_dom_sf"/>
</dbReference>
<feature type="region of interest" description="Disordered" evidence="9">
    <location>
        <begin position="1"/>
        <end position="23"/>
    </location>
</feature>
<evidence type="ECO:0000256" key="9">
    <source>
        <dbReference type="SAM" id="MobiDB-lite"/>
    </source>
</evidence>
<dbReference type="EMBL" id="GL433837">
    <property type="protein sequence ID" value="EFN58843.1"/>
    <property type="molecule type" value="Genomic_DNA"/>
</dbReference>
<sequence length="418" mass="46838">MPADNKEEELVHPPKVQVSSSPVYATGRRLGKGGFGQVFLGTRSQKSRSAKDQKPVEVALKFEHNTSKGCTPNGPPYEWTVYNAIGEVYGVPKVHYKGQQGEFYVMIMDLLGSSLWDIWNQEGQQLTAQYVACVAVEALAILEALHQKGYVHGDVKPENFLLGQPGTPRSNKLYLVDFGLAQKWRDSRAAHVKYDQRPDDFRGTIRYASVHAHLGRTPSRRDDLESLAYTLLFLLNGRLPWQGFQGDNKGYLVAKKKMATSGETLCRSIAGSTNMSSLVVMSKGTKFTQQSYKVSDSFPFEWIKKKWREAFHVTAMATSGTQWAVVMSRGAGYLDQVVELDFQYPSEGIHKRWDGGYRITALASTPDQSAFLLSIPRRAMSDETQETLRTSTFPSEHVKEKWAKDLYIAGIAYGRTVT</sequence>
<dbReference type="InterPro" id="IPR055900">
    <property type="entry name" value="DUF7477"/>
</dbReference>
<dbReference type="STRING" id="554065.E1Z5Z8"/>
<evidence type="ECO:0000259" key="10">
    <source>
        <dbReference type="PROSITE" id="PS50011"/>
    </source>
</evidence>
<dbReference type="Proteomes" id="UP000008141">
    <property type="component" value="Unassembled WGS sequence"/>
</dbReference>
<keyword evidence="8" id="KW-0723">Serine/threonine-protein kinase</keyword>
<dbReference type="RefSeq" id="XP_005850945.1">
    <property type="nucleotide sequence ID" value="XM_005850883.1"/>
</dbReference>
<dbReference type="InterPro" id="IPR017441">
    <property type="entry name" value="Protein_kinase_ATP_BS"/>
</dbReference>
<dbReference type="OrthoDB" id="1932208at2759"/>
<dbReference type="InterPro" id="IPR050235">
    <property type="entry name" value="CK1_Ser-Thr_kinase"/>
</dbReference>
<dbReference type="SMART" id="SM00220">
    <property type="entry name" value="S_TKc"/>
    <property type="match status" value="1"/>
</dbReference>
<evidence type="ECO:0000256" key="6">
    <source>
        <dbReference type="ARBA" id="ARBA00022840"/>
    </source>
</evidence>
<keyword evidence="5" id="KW-0418">Kinase</keyword>
<dbReference type="InterPro" id="IPR000719">
    <property type="entry name" value="Prot_kinase_dom"/>
</dbReference>
<dbReference type="PROSITE" id="PS00107">
    <property type="entry name" value="PROTEIN_KINASE_ATP"/>
    <property type="match status" value="1"/>
</dbReference>
<gene>
    <name evidence="11" type="ORF">CHLNCDRAFT_140695</name>
</gene>
<proteinExistence type="inferred from homology"/>
<dbReference type="GeneID" id="17358064"/>
<dbReference type="Pfam" id="PF24289">
    <property type="entry name" value="DUF7477"/>
    <property type="match status" value="1"/>
</dbReference>
<dbReference type="InterPro" id="IPR008271">
    <property type="entry name" value="Ser/Thr_kinase_AS"/>
</dbReference>
<dbReference type="CDD" id="cd14016">
    <property type="entry name" value="STKc_CK1"/>
    <property type="match status" value="1"/>
</dbReference>
<accession>E1Z5Z8</accession>
<evidence type="ECO:0000256" key="3">
    <source>
        <dbReference type="ARBA" id="ARBA00022679"/>
    </source>
</evidence>
<reference evidence="11 12" key="1">
    <citation type="journal article" date="2010" name="Plant Cell">
        <title>The Chlorella variabilis NC64A genome reveals adaptation to photosymbiosis, coevolution with viruses, and cryptic sex.</title>
        <authorList>
            <person name="Blanc G."/>
            <person name="Duncan G."/>
            <person name="Agarkova I."/>
            <person name="Borodovsky M."/>
            <person name="Gurnon J."/>
            <person name="Kuo A."/>
            <person name="Lindquist E."/>
            <person name="Lucas S."/>
            <person name="Pangilinan J."/>
            <person name="Polle J."/>
            <person name="Salamov A."/>
            <person name="Terry A."/>
            <person name="Yamada T."/>
            <person name="Dunigan D.D."/>
            <person name="Grigoriev I.V."/>
            <person name="Claverie J.M."/>
            <person name="Van Etten J.L."/>
        </authorList>
    </citation>
    <scope>NUCLEOTIDE SEQUENCE [LARGE SCALE GENOMIC DNA]</scope>
    <source>
        <strain evidence="11 12">NC64A</strain>
    </source>
</reference>
<dbReference type="GO" id="GO:0005524">
    <property type="term" value="F:ATP binding"/>
    <property type="evidence" value="ECO:0007669"/>
    <property type="project" value="UniProtKB-UniRule"/>
</dbReference>
<feature type="domain" description="Protein kinase" evidence="10">
    <location>
        <begin position="24"/>
        <end position="303"/>
    </location>
</feature>
<evidence type="ECO:0000256" key="4">
    <source>
        <dbReference type="ARBA" id="ARBA00022741"/>
    </source>
</evidence>
<feature type="compositionally biased region" description="Basic and acidic residues" evidence="9">
    <location>
        <begin position="1"/>
        <end position="12"/>
    </location>
</feature>
<evidence type="ECO:0000256" key="5">
    <source>
        <dbReference type="ARBA" id="ARBA00022777"/>
    </source>
</evidence>
<feature type="binding site" evidence="7">
    <location>
        <position position="61"/>
    </location>
    <ligand>
        <name>ATP</name>
        <dbReference type="ChEBI" id="CHEBI:30616"/>
    </ligand>
</feature>
<keyword evidence="3" id="KW-0808">Transferase</keyword>
<evidence type="ECO:0000256" key="2">
    <source>
        <dbReference type="ARBA" id="ARBA00012513"/>
    </source>
</evidence>
<evidence type="ECO:0000256" key="1">
    <source>
        <dbReference type="ARBA" id="ARBA00005926"/>
    </source>
</evidence>
<dbReference type="PANTHER" id="PTHR11909">
    <property type="entry name" value="CASEIN KINASE-RELATED"/>
    <property type="match status" value="1"/>
</dbReference>
<comment type="similarity">
    <text evidence="1">Belongs to the protein kinase superfamily. CK1 Ser/Thr protein kinase family. Casein kinase I subfamily.</text>
</comment>
<dbReference type="KEGG" id="cvr:CHLNCDRAFT_140695"/>
<dbReference type="SUPFAM" id="SSF56112">
    <property type="entry name" value="Protein kinase-like (PK-like)"/>
    <property type="match status" value="1"/>
</dbReference>
<dbReference type="PROSITE" id="PS00108">
    <property type="entry name" value="PROTEIN_KINASE_ST"/>
    <property type="match status" value="1"/>
</dbReference>
<evidence type="ECO:0000256" key="8">
    <source>
        <dbReference type="RuleBase" id="RU000304"/>
    </source>
</evidence>
<dbReference type="OMA" id="ENCWALV"/>
<dbReference type="InParanoid" id="E1Z5Z8"/>
<dbReference type="EC" id="2.7.11.1" evidence="2"/>
<keyword evidence="6 7" id="KW-0067">ATP-binding</keyword>
<name>E1Z5Z8_CHLVA</name>
<dbReference type="Gene3D" id="1.10.510.10">
    <property type="entry name" value="Transferase(Phosphotransferase) domain 1"/>
    <property type="match status" value="1"/>
</dbReference>
<keyword evidence="4 7" id="KW-0547">Nucleotide-binding</keyword>
<dbReference type="Pfam" id="PF00069">
    <property type="entry name" value="Pkinase"/>
    <property type="match status" value="1"/>
</dbReference>
<dbReference type="AlphaFoldDB" id="E1Z5Z8"/>
<keyword evidence="12" id="KW-1185">Reference proteome</keyword>
<evidence type="ECO:0000313" key="12">
    <source>
        <dbReference type="Proteomes" id="UP000008141"/>
    </source>
</evidence>